<evidence type="ECO:0000256" key="1">
    <source>
        <dbReference type="SAM" id="Phobius"/>
    </source>
</evidence>
<keyword evidence="1" id="KW-0812">Transmembrane</keyword>
<protein>
    <submittedName>
        <fullName evidence="2">Uncharacterized protein</fullName>
    </submittedName>
</protein>
<dbReference type="EMBL" id="JACOGD010000005">
    <property type="protein sequence ID" value="MBC3932320.1"/>
    <property type="molecule type" value="Genomic_DNA"/>
</dbReference>
<evidence type="ECO:0000313" key="2">
    <source>
        <dbReference type="EMBL" id="MBC3932320.1"/>
    </source>
</evidence>
<feature type="transmembrane region" description="Helical" evidence="1">
    <location>
        <begin position="21"/>
        <end position="41"/>
    </location>
</feature>
<sequence length="429" mass="48958">MSWIDSNADSTLKESTTMNFYRLRFIPVLIVCTLLTTYTYAANVSNPADVQDVKSLMQIFQIDKSIQNVIRADIEQNNRLHPELYVDIETTMNPLTLNAISDRLAPHLANVIPKEYAKKLLKDLETPAGKNVLYLDRMFTEQGKNAAAAAFNKLSAAEKKATNDFRNGNGYRLLLNAILHPQPEIQTDLRAWAASLSQARIQKARQSMAAVLEKSIQADQEGDTYSSQLLPATIPKTGIRSIDTEMALTLDFYKKMNQIESKFSQEFNRTEFSKILDPQNLVSRTALEQAQLNLLTAESIIDQRAPLIEKLLKNYFEDLNNIPMPANEKQLMRAQNEREAMLSMENSMKLMELTGKSIELRKQLLNLCQENLGKIKFENQKLIFSDEAALSNYNQLVAQLNQNLDESQRFDRDRLDRKRSMAQSLRLNK</sequence>
<keyword evidence="3" id="KW-1185">Reference proteome</keyword>
<accession>A0ABR7A5Z5</accession>
<keyword evidence="1" id="KW-1133">Transmembrane helix</keyword>
<evidence type="ECO:0000313" key="3">
    <source>
        <dbReference type="Proteomes" id="UP000654304"/>
    </source>
</evidence>
<dbReference type="RefSeq" id="WP_186903967.1">
    <property type="nucleotide sequence ID" value="NZ_JACOGD010000005.1"/>
</dbReference>
<proteinExistence type="predicted"/>
<comment type="caution">
    <text evidence="2">The sequence shown here is derived from an EMBL/GenBank/DDBJ whole genome shotgun (WGS) entry which is preliminary data.</text>
</comment>
<organism evidence="2 3">
    <name type="scientific">Undibacterium curvum</name>
    <dbReference type="NCBI Taxonomy" id="2762294"/>
    <lineage>
        <taxon>Bacteria</taxon>
        <taxon>Pseudomonadati</taxon>
        <taxon>Pseudomonadota</taxon>
        <taxon>Betaproteobacteria</taxon>
        <taxon>Burkholderiales</taxon>
        <taxon>Oxalobacteraceae</taxon>
        <taxon>Undibacterium</taxon>
    </lineage>
</organism>
<name>A0ABR7A5Z5_9BURK</name>
<gene>
    <name evidence="2" type="ORF">H8K43_11585</name>
</gene>
<keyword evidence="1" id="KW-0472">Membrane</keyword>
<reference evidence="2 3" key="1">
    <citation type="submission" date="2020-08" db="EMBL/GenBank/DDBJ databases">
        <title>Novel species isolated from subtropical streams in China.</title>
        <authorList>
            <person name="Lu H."/>
        </authorList>
    </citation>
    <scope>NUCLEOTIDE SEQUENCE [LARGE SCALE GENOMIC DNA]</scope>
    <source>
        <strain evidence="2 3">CY22W</strain>
    </source>
</reference>
<dbReference type="Proteomes" id="UP000654304">
    <property type="component" value="Unassembled WGS sequence"/>
</dbReference>